<evidence type="ECO:0000313" key="1">
    <source>
        <dbReference type="EMBL" id="OLQ03981.1"/>
    </source>
</evidence>
<keyword evidence="2" id="KW-1185">Reference proteome</keyword>
<dbReference type="EMBL" id="LSRX01000221">
    <property type="protein sequence ID" value="OLQ03981.1"/>
    <property type="molecule type" value="Genomic_DNA"/>
</dbReference>
<sequence>MFVAALAWLDEMLRNFLWVPLTAHAKALGYKTSFLAPIFVENVGARFLPNLLVTQVGAKTELPMMFCVLCGYDPKWARCGAAESPVLRIAGAEGQFGENWTNGIYDVEVIHPEMPPVYVLRSGPYERFLYLDAERYWRVGSCEYKDQELELTAAPEAVPETVTPAPPPPPPPPPAPVLTGEAALSGNQFLQQVASAGVPKSPVWISGLDRQSAKKGAWLYGDYLNELPGVHDPVTCAQMPGHAV</sequence>
<reference evidence="1 2" key="1">
    <citation type="submission" date="2016-02" db="EMBL/GenBank/DDBJ databases">
        <title>Genome analysis of coral dinoflagellate symbionts highlights evolutionary adaptations to a symbiotic lifestyle.</title>
        <authorList>
            <person name="Aranda M."/>
            <person name="Li Y."/>
            <person name="Liew Y.J."/>
            <person name="Baumgarten S."/>
            <person name="Simakov O."/>
            <person name="Wilson M."/>
            <person name="Piel J."/>
            <person name="Ashoor H."/>
            <person name="Bougouffa S."/>
            <person name="Bajic V.B."/>
            <person name="Ryu T."/>
            <person name="Ravasi T."/>
            <person name="Bayer T."/>
            <person name="Micklem G."/>
            <person name="Kim H."/>
            <person name="Bhak J."/>
            <person name="Lajeunesse T.C."/>
            <person name="Voolstra C.R."/>
        </authorList>
    </citation>
    <scope>NUCLEOTIDE SEQUENCE [LARGE SCALE GENOMIC DNA]</scope>
    <source>
        <strain evidence="1 2">CCMP2467</strain>
    </source>
</reference>
<proteinExistence type="predicted"/>
<dbReference type="AlphaFoldDB" id="A0A1Q9E992"/>
<dbReference type="Proteomes" id="UP000186817">
    <property type="component" value="Unassembled WGS sequence"/>
</dbReference>
<accession>A0A1Q9E992</accession>
<evidence type="ECO:0000313" key="2">
    <source>
        <dbReference type="Proteomes" id="UP000186817"/>
    </source>
</evidence>
<protein>
    <submittedName>
        <fullName evidence="1">Uncharacterized protein</fullName>
    </submittedName>
</protein>
<organism evidence="1 2">
    <name type="scientific">Symbiodinium microadriaticum</name>
    <name type="common">Dinoflagellate</name>
    <name type="synonym">Zooxanthella microadriatica</name>
    <dbReference type="NCBI Taxonomy" id="2951"/>
    <lineage>
        <taxon>Eukaryota</taxon>
        <taxon>Sar</taxon>
        <taxon>Alveolata</taxon>
        <taxon>Dinophyceae</taxon>
        <taxon>Suessiales</taxon>
        <taxon>Symbiodiniaceae</taxon>
        <taxon>Symbiodinium</taxon>
    </lineage>
</organism>
<comment type="caution">
    <text evidence="1">The sequence shown here is derived from an EMBL/GenBank/DDBJ whole genome shotgun (WGS) entry which is preliminary data.</text>
</comment>
<gene>
    <name evidence="1" type="ORF">AK812_SmicGene13000</name>
</gene>
<dbReference type="OrthoDB" id="422872at2759"/>
<name>A0A1Q9E992_SYMMI</name>